<proteinExistence type="predicted"/>
<comment type="caution">
    <text evidence="2">The sequence shown here is derived from an EMBL/GenBank/DDBJ whole genome shotgun (WGS) entry which is preliminary data.</text>
</comment>
<feature type="signal peptide" evidence="1">
    <location>
        <begin position="1"/>
        <end position="15"/>
    </location>
</feature>
<name>A0A1R2AZU3_9CILI</name>
<evidence type="ECO:0000256" key="1">
    <source>
        <dbReference type="SAM" id="SignalP"/>
    </source>
</evidence>
<feature type="chain" id="PRO_5012255324" evidence="1">
    <location>
        <begin position="16"/>
        <end position="134"/>
    </location>
</feature>
<dbReference type="AlphaFoldDB" id="A0A1R2AZU3"/>
<gene>
    <name evidence="2" type="ORF">SteCoe_32116</name>
</gene>
<dbReference type="EMBL" id="MPUH01001134">
    <property type="protein sequence ID" value="OMJ70007.1"/>
    <property type="molecule type" value="Genomic_DNA"/>
</dbReference>
<protein>
    <submittedName>
        <fullName evidence="2">Uncharacterized protein</fullName>
    </submittedName>
</protein>
<reference evidence="2 3" key="1">
    <citation type="submission" date="2016-11" db="EMBL/GenBank/DDBJ databases">
        <title>The macronuclear genome of Stentor coeruleus: a giant cell with tiny introns.</title>
        <authorList>
            <person name="Slabodnick M."/>
            <person name="Ruby J.G."/>
            <person name="Reiff S.B."/>
            <person name="Swart E.C."/>
            <person name="Gosai S."/>
            <person name="Prabakaran S."/>
            <person name="Witkowska E."/>
            <person name="Larue G.E."/>
            <person name="Fisher S."/>
            <person name="Freeman R.M."/>
            <person name="Gunawardena J."/>
            <person name="Chu W."/>
            <person name="Stover N.A."/>
            <person name="Gregory B.D."/>
            <person name="Nowacki M."/>
            <person name="Derisi J."/>
            <person name="Roy S.W."/>
            <person name="Marshall W.F."/>
            <person name="Sood P."/>
        </authorList>
    </citation>
    <scope>NUCLEOTIDE SEQUENCE [LARGE SCALE GENOMIC DNA]</scope>
    <source>
        <strain evidence="2">WM001</strain>
    </source>
</reference>
<dbReference type="Proteomes" id="UP000187209">
    <property type="component" value="Unassembled WGS sequence"/>
</dbReference>
<keyword evidence="1" id="KW-0732">Signal</keyword>
<sequence>MKGILLIMIIACAYAGSQLSATVGESCDKNSNYNVQSFTVTPWPIIRTQQYTILMTGVFVEKEYVEQLYFATRLNRGFWHYTYQTVEKEYPKNTQANFTISIQAPAEKGAYTDQVTLHRHDFSSLACWQYDYDL</sequence>
<accession>A0A1R2AZU3</accession>
<keyword evidence="3" id="KW-1185">Reference proteome</keyword>
<evidence type="ECO:0000313" key="3">
    <source>
        <dbReference type="Proteomes" id="UP000187209"/>
    </source>
</evidence>
<organism evidence="2 3">
    <name type="scientific">Stentor coeruleus</name>
    <dbReference type="NCBI Taxonomy" id="5963"/>
    <lineage>
        <taxon>Eukaryota</taxon>
        <taxon>Sar</taxon>
        <taxon>Alveolata</taxon>
        <taxon>Ciliophora</taxon>
        <taxon>Postciliodesmatophora</taxon>
        <taxon>Heterotrichea</taxon>
        <taxon>Heterotrichida</taxon>
        <taxon>Stentoridae</taxon>
        <taxon>Stentor</taxon>
    </lineage>
</organism>
<evidence type="ECO:0000313" key="2">
    <source>
        <dbReference type="EMBL" id="OMJ70007.1"/>
    </source>
</evidence>